<keyword evidence="11" id="KW-1185">Reference proteome</keyword>
<evidence type="ECO:0000256" key="5">
    <source>
        <dbReference type="ARBA" id="ARBA00023136"/>
    </source>
</evidence>
<evidence type="ECO:0000256" key="8">
    <source>
        <dbReference type="SAM" id="SignalP"/>
    </source>
</evidence>
<comment type="subcellular location">
    <subcellularLocation>
        <location evidence="1">Membrane</location>
        <topology evidence="1">Single-pass membrane protein</topology>
    </subcellularLocation>
</comment>
<feature type="domain" description="ER membrane protein complex subunit 7 beta-sandwich" evidence="9">
    <location>
        <begin position="33"/>
        <end position="151"/>
    </location>
</feature>
<dbReference type="InterPro" id="IPR019008">
    <property type="entry name" value="Beta_sandwich_EMC7"/>
</dbReference>
<keyword evidence="3 8" id="KW-0732">Signal</keyword>
<sequence length="241" mass="25099">MRLSLALLPAVAGLVLGTTTTTLTLSLAASPNPFSLPASTHATLASLGAHHAAPLSAVHTFVFRNVTPGSYLVDVHCATDAFRPLRVDVAADGGVRAWETFRGNEWGNKGEALEVTDGRRVEVQAVGKKNYFMERPRFSILSILKNPMILMGLVSMVIFIGMPYLVDNMDPEMKAEFEAQQAKGGLAGMIAGAAGGQQGGNPLGEFDMASFLAGSSKKDGGKIGGGGGGGEGAAKNRGVRR</sequence>
<proteinExistence type="predicted"/>
<evidence type="ECO:0000256" key="6">
    <source>
        <dbReference type="SAM" id="MobiDB-lite"/>
    </source>
</evidence>
<feature type="signal peptide" evidence="8">
    <location>
        <begin position="1"/>
        <end position="17"/>
    </location>
</feature>
<keyword evidence="4 7" id="KW-1133">Transmembrane helix</keyword>
<keyword evidence="2 7" id="KW-0812">Transmembrane</keyword>
<dbReference type="EMBL" id="NRSZ01000345">
    <property type="protein sequence ID" value="PNY27784.1"/>
    <property type="molecule type" value="Genomic_DNA"/>
</dbReference>
<dbReference type="STRING" id="45235.A0A2K3QJR4"/>
<evidence type="ECO:0000259" key="9">
    <source>
        <dbReference type="Pfam" id="PF09430"/>
    </source>
</evidence>
<dbReference type="Proteomes" id="UP000236621">
    <property type="component" value="Unassembled WGS sequence"/>
</dbReference>
<name>A0A2K3QJR4_9HYPO</name>
<accession>A0A2K3QJR4</accession>
<dbReference type="GO" id="GO:0072546">
    <property type="term" value="C:EMC complex"/>
    <property type="evidence" value="ECO:0007669"/>
    <property type="project" value="TreeGrafter"/>
</dbReference>
<dbReference type="AlphaFoldDB" id="A0A2K3QJR4"/>
<keyword evidence="5 7" id="KW-0472">Membrane</keyword>
<dbReference type="PANTHER" id="PTHR13605">
    <property type="entry name" value="ER MEMBRANE PROTEIN COMPLEX SUBUNIT 7"/>
    <property type="match status" value="1"/>
</dbReference>
<gene>
    <name evidence="10" type="ORF">TCAP_02290</name>
</gene>
<evidence type="ECO:0000313" key="10">
    <source>
        <dbReference type="EMBL" id="PNY27784.1"/>
    </source>
</evidence>
<evidence type="ECO:0000256" key="7">
    <source>
        <dbReference type="SAM" id="Phobius"/>
    </source>
</evidence>
<dbReference type="PANTHER" id="PTHR13605:SF4">
    <property type="entry name" value="ER MEMBRANE PROTEIN COMPLEX SUBUNIT 7"/>
    <property type="match status" value="1"/>
</dbReference>
<evidence type="ECO:0000256" key="3">
    <source>
        <dbReference type="ARBA" id="ARBA00022729"/>
    </source>
</evidence>
<protein>
    <submittedName>
        <fullName evidence="10">ER membrane protein complex subunit 7</fullName>
    </submittedName>
</protein>
<evidence type="ECO:0000256" key="1">
    <source>
        <dbReference type="ARBA" id="ARBA00004167"/>
    </source>
</evidence>
<dbReference type="OrthoDB" id="27095at2759"/>
<feature type="region of interest" description="Disordered" evidence="6">
    <location>
        <begin position="218"/>
        <end position="241"/>
    </location>
</feature>
<evidence type="ECO:0000313" key="11">
    <source>
        <dbReference type="Proteomes" id="UP000236621"/>
    </source>
</evidence>
<dbReference type="Pfam" id="PF09430">
    <property type="entry name" value="EMC7_beta-sandw"/>
    <property type="match status" value="1"/>
</dbReference>
<organism evidence="10 11">
    <name type="scientific">Tolypocladium capitatum</name>
    <dbReference type="NCBI Taxonomy" id="45235"/>
    <lineage>
        <taxon>Eukaryota</taxon>
        <taxon>Fungi</taxon>
        <taxon>Dikarya</taxon>
        <taxon>Ascomycota</taxon>
        <taxon>Pezizomycotina</taxon>
        <taxon>Sordariomycetes</taxon>
        <taxon>Hypocreomycetidae</taxon>
        <taxon>Hypocreales</taxon>
        <taxon>Ophiocordycipitaceae</taxon>
        <taxon>Tolypocladium</taxon>
    </lineage>
</organism>
<feature type="transmembrane region" description="Helical" evidence="7">
    <location>
        <begin position="148"/>
        <end position="166"/>
    </location>
</feature>
<feature type="chain" id="PRO_5014353162" evidence="8">
    <location>
        <begin position="18"/>
        <end position="241"/>
    </location>
</feature>
<evidence type="ECO:0000256" key="4">
    <source>
        <dbReference type="ARBA" id="ARBA00022989"/>
    </source>
</evidence>
<dbReference type="InterPro" id="IPR039163">
    <property type="entry name" value="EMC7"/>
</dbReference>
<evidence type="ECO:0000256" key="2">
    <source>
        <dbReference type="ARBA" id="ARBA00022692"/>
    </source>
</evidence>
<reference evidence="10 11" key="1">
    <citation type="submission" date="2017-08" db="EMBL/GenBank/DDBJ databases">
        <title>Harnessing the power of phylogenomics to disentangle the directionality and signatures of interkingdom host jumping in the parasitic fungal genus Tolypocladium.</title>
        <authorList>
            <person name="Quandt C.A."/>
            <person name="Patterson W."/>
            <person name="Spatafora J.W."/>
        </authorList>
    </citation>
    <scope>NUCLEOTIDE SEQUENCE [LARGE SCALE GENOMIC DNA]</scope>
    <source>
        <strain evidence="10 11">CBS 113982</strain>
    </source>
</reference>
<feature type="compositionally biased region" description="Gly residues" evidence="6">
    <location>
        <begin position="222"/>
        <end position="232"/>
    </location>
</feature>
<comment type="caution">
    <text evidence="10">The sequence shown here is derived from an EMBL/GenBank/DDBJ whole genome shotgun (WGS) entry which is preliminary data.</text>
</comment>